<evidence type="ECO:0000313" key="3">
    <source>
        <dbReference type="Proteomes" id="UP001602089"/>
    </source>
</evidence>
<proteinExistence type="predicted"/>
<evidence type="ECO:0000256" key="1">
    <source>
        <dbReference type="SAM" id="MobiDB-lite"/>
    </source>
</evidence>
<dbReference type="Gene3D" id="1.10.10.10">
    <property type="entry name" value="Winged helix-like DNA-binding domain superfamily/Winged helix DNA-binding domain"/>
    <property type="match status" value="1"/>
</dbReference>
<dbReference type="RefSeq" id="WP_387133063.1">
    <property type="nucleotide sequence ID" value="NZ_JBIATK010000022.1"/>
</dbReference>
<dbReference type="SUPFAM" id="SSF46785">
    <property type="entry name" value="Winged helix' DNA-binding domain"/>
    <property type="match status" value="1"/>
</dbReference>
<sequence length="245" mass="26162">MTRNEISSTPTPGSRAAPAGADRGRRGEVLAVLRGSRDALSIVDIATQLRLHPNTVRFHLEALVESGQAERVETPRTGPGRPPQMFRAHRGMDPAGPRNYRLLADILTAQLATGPDPSARASEAGRRWGREIARDMDAAAPTADQAVGELVRVLDEVGFDPEPHADEGRPQIRLRHCPFLDLAETRASVVCPVHLGLMQGVLEGRAAPVAVQRLEPFVTPDLCLAHLTTDTTGATPARPPAGSAA</sequence>
<dbReference type="Proteomes" id="UP001602089">
    <property type="component" value="Unassembled WGS sequence"/>
</dbReference>
<protein>
    <submittedName>
        <fullName evidence="2">Helix-turn-helix transcriptional regulator</fullName>
    </submittedName>
</protein>
<comment type="caution">
    <text evidence="2">The sequence shown here is derived from an EMBL/GenBank/DDBJ whole genome shotgun (WGS) entry which is preliminary data.</text>
</comment>
<accession>A0ABW6TPL9</accession>
<dbReference type="InterPro" id="IPR036390">
    <property type="entry name" value="WH_DNA-bd_sf"/>
</dbReference>
<reference evidence="2 3" key="1">
    <citation type="submission" date="2024-10" db="EMBL/GenBank/DDBJ databases">
        <title>The Natural Products Discovery Center: Release of the First 8490 Sequenced Strains for Exploring Actinobacteria Biosynthetic Diversity.</title>
        <authorList>
            <person name="Kalkreuter E."/>
            <person name="Kautsar S.A."/>
            <person name="Yang D."/>
            <person name="Bader C.D."/>
            <person name="Teijaro C.N."/>
            <person name="Fluegel L."/>
            <person name="Davis C.M."/>
            <person name="Simpson J.R."/>
            <person name="Lauterbach L."/>
            <person name="Steele A.D."/>
            <person name="Gui C."/>
            <person name="Meng S."/>
            <person name="Li G."/>
            <person name="Viehrig K."/>
            <person name="Ye F."/>
            <person name="Su P."/>
            <person name="Kiefer A.F."/>
            <person name="Nichols A."/>
            <person name="Cepeda A.J."/>
            <person name="Yan W."/>
            <person name="Fan B."/>
            <person name="Jiang Y."/>
            <person name="Adhikari A."/>
            <person name="Zheng C.-J."/>
            <person name="Schuster L."/>
            <person name="Cowan T.M."/>
            <person name="Smanski M.J."/>
            <person name="Chevrette M.G."/>
            <person name="De Carvalho L.P.S."/>
            <person name="Shen B."/>
        </authorList>
    </citation>
    <scope>NUCLEOTIDE SEQUENCE [LARGE SCALE GENOMIC DNA]</scope>
    <source>
        <strain evidence="2 3">NPDC001867</strain>
    </source>
</reference>
<keyword evidence="3" id="KW-1185">Reference proteome</keyword>
<feature type="region of interest" description="Disordered" evidence="1">
    <location>
        <begin position="1"/>
        <end position="24"/>
    </location>
</feature>
<dbReference type="EMBL" id="JBIATK010000022">
    <property type="protein sequence ID" value="MFF4028033.1"/>
    <property type="molecule type" value="Genomic_DNA"/>
</dbReference>
<evidence type="ECO:0000313" key="2">
    <source>
        <dbReference type="EMBL" id="MFF4028033.1"/>
    </source>
</evidence>
<organism evidence="2 3">
    <name type="scientific">Nocardia elegans</name>
    <dbReference type="NCBI Taxonomy" id="300029"/>
    <lineage>
        <taxon>Bacteria</taxon>
        <taxon>Bacillati</taxon>
        <taxon>Actinomycetota</taxon>
        <taxon>Actinomycetes</taxon>
        <taxon>Mycobacteriales</taxon>
        <taxon>Nocardiaceae</taxon>
        <taxon>Nocardia</taxon>
    </lineage>
</organism>
<gene>
    <name evidence="2" type="ORF">ACFYY5_34835</name>
</gene>
<feature type="compositionally biased region" description="Polar residues" evidence="1">
    <location>
        <begin position="1"/>
        <end position="12"/>
    </location>
</feature>
<name>A0ABW6TPL9_9NOCA</name>
<feature type="region of interest" description="Disordered" evidence="1">
    <location>
        <begin position="69"/>
        <end position="93"/>
    </location>
</feature>
<dbReference type="InterPro" id="IPR036388">
    <property type="entry name" value="WH-like_DNA-bd_sf"/>
</dbReference>